<dbReference type="GO" id="GO:0006465">
    <property type="term" value="P:signal peptide processing"/>
    <property type="evidence" value="ECO:0007669"/>
    <property type="project" value="InterPro"/>
</dbReference>
<dbReference type="EMBL" id="UINC01055888">
    <property type="protein sequence ID" value="SVB75286.1"/>
    <property type="molecule type" value="Genomic_DNA"/>
</dbReference>
<feature type="domain" description="Peptidase S26" evidence="6">
    <location>
        <begin position="28"/>
        <end position="228"/>
    </location>
</feature>
<comment type="catalytic activity">
    <reaction evidence="1">
        <text>Cleavage of hydrophobic, N-terminal signal or leader sequences from secreted and periplasmic proteins.</text>
        <dbReference type="EC" id="3.4.21.89"/>
    </reaction>
</comment>
<keyword evidence="5" id="KW-0812">Transmembrane</keyword>
<dbReference type="InterPro" id="IPR019758">
    <property type="entry name" value="Pept_S26A_signal_pept_1_CS"/>
</dbReference>
<dbReference type="Pfam" id="PF10502">
    <property type="entry name" value="Peptidase_S26"/>
    <property type="match status" value="1"/>
</dbReference>
<evidence type="ECO:0000256" key="1">
    <source>
        <dbReference type="ARBA" id="ARBA00000677"/>
    </source>
</evidence>
<dbReference type="GO" id="GO:0004252">
    <property type="term" value="F:serine-type endopeptidase activity"/>
    <property type="evidence" value="ECO:0007669"/>
    <property type="project" value="InterPro"/>
</dbReference>
<name>A0A382GJF8_9ZZZZ</name>
<dbReference type="PROSITE" id="PS00761">
    <property type="entry name" value="SPASE_I_3"/>
    <property type="match status" value="1"/>
</dbReference>
<dbReference type="EC" id="3.4.21.89" evidence="3"/>
<dbReference type="InterPro" id="IPR036286">
    <property type="entry name" value="LexA/Signal_pep-like_sf"/>
</dbReference>
<dbReference type="PANTHER" id="PTHR43390">
    <property type="entry name" value="SIGNAL PEPTIDASE I"/>
    <property type="match status" value="1"/>
</dbReference>
<keyword evidence="5" id="KW-0472">Membrane</keyword>
<keyword evidence="4" id="KW-0378">Hydrolase</keyword>
<feature type="transmembrane region" description="Helical" evidence="5">
    <location>
        <begin position="28"/>
        <end position="47"/>
    </location>
</feature>
<evidence type="ECO:0000256" key="4">
    <source>
        <dbReference type="ARBA" id="ARBA00022801"/>
    </source>
</evidence>
<evidence type="ECO:0000256" key="3">
    <source>
        <dbReference type="ARBA" id="ARBA00013208"/>
    </source>
</evidence>
<dbReference type="CDD" id="cd06530">
    <property type="entry name" value="S26_SPase_I"/>
    <property type="match status" value="1"/>
</dbReference>
<dbReference type="AlphaFoldDB" id="A0A382GJF8"/>
<dbReference type="InterPro" id="IPR019757">
    <property type="entry name" value="Pept_S26A_signal_pept_1_Lys-AS"/>
</dbReference>
<sequence length="254" mass="29318">MTFQFPDDNPVRLRNSESSGLLSKMWGIARSVVLALLLFSLVKTLVLEAFKIPTSSMASTLLPGDFVLVNKAVYGTRISSDWGIPGWNDPERGDVVVFQPPHDPLRNYVKRVIAEPGDIIEMRDGTVFVNGESFVEDYLNNSLVSTQNVDVRHSDMDWQVGYWVNSDSMAIRDRQDRYRPSRDNWGPLRVPMGEFFVLGDNRNDSEDSRYWGFVVRSSIQGKAWFIYYSAEPRHNNYRSWLNTLRWDRIGKRIN</sequence>
<reference evidence="7" key="1">
    <citation type="submission" date="2018-05" db="EMBL/GenBank/DDBJ databases">
        <authorList>
            <person name="Lanie J.A."/>
            <person name="Ng W.-L."/>
            <person name="Kazmierczak K.M."/>
            <person name="Andrzejewski T.M."/>
            <person name="Davidsen T.M."/>
            <person name="Wayne K.J."/>
            <person name="Tettelin H."/>
            <person name="Glass J.I."/>
            <person name="Rusch D."/>
            <person name="Podicherti R."/>
            <person name="Tsui H.-C.T."/>
            <person name="Winkler M.E."/>
        </authorList>
    </citation>
    <scope>NUCLEOTIDE SEQUENCE</scope>
</reference>
<protein>
    <recommendedName>
        <fullName evidence="3">signal peptidase I</fullName>
        <ecNumber evidence="3">3.4.21.89</ecNumber>
    </recommendedName>
</protein>
<evidence type="ECO:0000256" key="5">
    <source>
        <dbReference type="SAM" id="Phobius"/>
    </source>
</evidence>
<dbReference type="InterPro" id="IPR019533">
    <property type="entry name" value="Peptidase_S26"/>
</dbReference>
<dbReference type="SUPFAM" id="SSF51306">
    <property type="entry name" value="LexA/Signal peptidase"/>
    <property type="match status" value="1"/>
</dbReference>
<proteinExistence type="inferred from homology"/>
<evidence type="ECO:0000259" key="6">
    <source>
        <dbReference type="Pfam" id="PF10502"/>
    </source>
</evidence>
<dbReference type="InterPro" id="IPR000223">
    <property type="entry name" value="Pept_S26A_signal_pept_1"/>
</dbReference>
<dbReference type="PROSITE" id="PS00760">
    <property type="entry name" value="SPASE_I_2"/>
    <property type="match status" value="1"/>
</dbReference>
<comment type="similarity">
    <text evidence="2">Belongs to the peptidase S26 family.</text>
</comment>
<dbReference type="Gene3D" id="2.10.109.10">
    <property type="entry name" value="Umud Fragment, subunit A"/>
    <property type="match status" value="1"/>
</dbReference>
<accession>A0A382GJF8</accession>
<evidence type="ECO:0000313" key="7">
    <source>
        <dbReference type="EMBL" id="SVB75286.1"/>
    </source>
</evidence>
<dbReference type="GO" id="GO:0009003">
    <property type="term" value="F:signal peptidase activity"/>
    <property type="evidence" value="ECO:0007669"/>
    <property type="project" value="UniProtKB-EC"/>
</dbReference>
<organism evidence="7">
    <name type="scientific">marine metagenome</name>
    <dbReference type="NCBI Taxonomy" id="408172"/>
    <lineage>
        <taxon>unclassified sequences</taxon>
        <taxon>metagenomes</taxon>
        <taxon>ecological metagenomes</taxon>
    </lineage>
</organism>
<dbReference type="NCBIfam" id="TIGR02227">
    <property type="entry name" value="sigpep_I_bact"/>
    <property type="match status" value="1"/>
</dbReference>
<gene>
    <name evidence="7" type="ORF">METZ01_LOCUS228140</name>
</gene>
<dbReference type="PRINTS" id="PR00727">
    <property type="entry name" value="LEADERPTASE"/>
</dbReference>
<keyword evidence="5" id="KW-1133">Transmembrane helix</keyword>
<dbReference type="PANTHER" id="PTHR43390:SF1">
    <property type="entry name" value="CHLOROPLAST PROCESSING PEPTIDASE"/>
    <property type="match status" value="1"/>
</dbReference>
<evidence type="ECO:0000256" key="2">
    <source>
        <dbReference type="ARBA" id="ARBA00009370"/>
    </source>
</evidence>
<dbReference type="GO" id="GO:0016020">
    <property type="term" value="C:membrane"/>
    <property type="evidence" value="ECO:0007669"/>
    <property type="project" value="InterPro"/>
</dbReference>